<dbReference type="EMBL" id="FMJD01000002">
    <property type="protein sequence ID" value="SCM71252.1"/>
    <property type="molecule type" value="Genomic_DNA"/>
</dbReference>
<keyword evidence="1" id="KW-1133">Transmembrane helix</keyword>
<proteinExistence type="predicted"/>
<dbReference type="InterPro" id="IPR052937">
    <property type="entry name" value="Inner_membrane_protein"/>
</dbReference>
<keyword evidence="1" id="KW-1003">Cell membrane</keyword>
<keyword evidence="1" id="KW-0472">Membrane</keyword>
<dbReference type="PANTHER" id="PTHR42903">
    <property type="entry name" value="INNER MEMBRANE PROTEIN YCCF"/>
    <property type="match status" value="1"/>
</dbReference>
<dbReference type="Pfam" id="PF03733">
    <property type="entry name" value="YccF"/>
    <property type="match status" value="2"/>
</dbReference>
<dbReference type="RefSeq" id="WP_288198919.1">
    <property type="nucleotide sequence ID" value="NZ_LT608334.1"/>
</dbReference>
<feature type="transmembrane region" description="Helical" evidence="1">
    <location>
        <begin position="83"/>
        <end position="111"/>
    </location>
</feature>
<reference evidence="3" key="1">
    <citation type="submission" date="2016-08" db="EMBL/GenBank/DDBJ databases">
        <authorList>
            <person name="Seilhamer J.J."/>
        </authorList>
    </citation>
    <scope>NUCLEOTIDE SEQUENCE</scope>
    <source>
        <strain evidence="3">86</strain>
    </source>
</reference>
<dbReference type="GO" id="GO:0005886">
    <property type="term" value="C:plasma membrane"/>
    <property type="evidence" value="ECO:0007669"/>
    <property type="project" value="UniProtKB-SubCell"/>
</dbReference>
<dbReference type="InterPro" id="IPR005185">
    <property type="entry name" value="YccF"/>
</dbReference>
<dbReference type="InterPro" id="IPR031308">
    <property type="entry name" value="UCP028777"/>
</dbReference>
<sequence length="156" mass="16971">MRLAGNVIWFVFGGAFTALLWLLGAAVFALSIVGLPLTRAAIEMAKLSAFPFGKDVVHVRELDGKGLTPTTAVTGIVGFVFNVLWLLTFGLALCLSYLVLGVIYCVTLIGIPFGLQCFKLAGISLWPVGRRVVSLELAQAARRHTAEERYARYRGR</sequence>
<comment type="subcellular location">
    <subcellularLocation>
        <location evidence="1">Cell inner membrane</location>
        <topology evidence="1">Multi-pass membrane protein</topology>
    </subcellularLocation>
</comment>
<feature type="domain" description="Inner membrane component" evidence="2">
    <location>
        <begin position="80"/>
        <end position="130"/>
    </location>
</feature>
<evidence type="ECO:0000256" key="1">
    <source>
        <dbReference type="PIRNR" id="PIRNR028777"/>
    </source>
</evidence>
<protein>
    <recommendedName>
        <fullName evidence="1">Inner membrane protein YccF</fullName>
    </recommendedName>
</protein>
<feature type="transmembrane region" description="Helical" evidence="1">
    <location>
        <begin position="7"/>
        <end position="33"/>
    </location>
</feature>
<keyword evidence="1" id="KW-0812">Transmembrane</keyword>
<name>A0A212L144_9HYPH</name>
<accession>A0A212L144</accession>
<keyword evidence="1" id="KW-0997">Cell inner membrane</keyword>
<evidence type="ECO:0000259" key="2">
    <source>
        <dbReference type="Pfam" id="PF03733"/>
    </source>
</evidence>
<dbReference type="AlphaFoldDB" id="A0A212L144"/>
<dbReference type="PANTHER" id="PTHR42903:SF1">
    <property type="entry name" value="INNER MEMBRANE PROTEIN YCCF"/>
    <property type="match status" value="1"/>
</dbReference>
<gene>
    <name evidence="3" type="primary">yccF</name>
    <name evidence="3" type="ORF">KL86PLE_100072</name>
</gene>
<evidence type="ECO:0000313" key="3">
    <source>
        <dbReference type="EMBL" id="SCM71252.1"/>
    </source>
</evidence>
<feature type="domain" description="Inner membrane component" evidence="2">
    <location>
        <begin position="5"/>
        <end position="54"/>
    </location>
</feature>
<organism evidence="3">
    <name type="scientific">uncultured Pleomorphomonas sp</name>
    <dbReference type="NCBI Taxonomy" id="442121"/>
    <lineage>
        <taxon>Bacteria</taxon>
        <taxon>Pseudomonadati</taxon>
        <taxon>Pseudomonadota</taxon>
        <taxon>Alphaproteobacteria</taxon>
        <taxon>Hyphomicrobiales</taxon>
        <taxon>Pleomorphomonadaceae</taxon>
        <taxon>Pleomorphomonas</taxon>
        <taxon>environmental samples</taxon>
    </lineage>
</organism>
<dbReference type="PIRSF" id="PIRSF028777">
    <property type="entry name" value="UCP028777"/>
    <property type="match status" value="1"/>
</dbReference>